<proteinExistence type="predicted"/>
<name>H5SP38_9BACT</name>
<accession>H5SP38</accession>
<dbReference type="AlphaFoldDB" id="H5SP38"/>
<reference evidence="1" key="2">
    <citation type="journal article" date="2012" name="PLoS ONE">
        <title>A Deeply Branching Thermophilic Bacterium with an Ancient Acetyl-CoA Pathway Dominates a Subsurface Ecosystem.</title>
        <authorList>
            <person name="Takami H."/>
            <person name="Noguchi H."/>
            <person name="Takaki Y."/>
            <person name="Uchiyama I."/>
            <person name="Toyoda A."/>
            <person name="Nishi S."/>
            <person name="Chee G.-J."/>
            <person name="Arai W."/>
            <person name="Nunoura T."/>
            <person name="Itoh T."/>
            <person name="Hattori M."/>
            <person name="Takai K."/>
        </authorList>
    </citation>
    <scope>NUCLEOTIDE SEQUENCE</scope>
</reference>
<protein>
    <submittedName>
        <fullName evidence="1">Uncharacterized protein</fullName>
    </submittedName>
</protein>
<evidence type="ECO:0000313" key="1">
    <source>
        <dbReference type="EMBL" id="BAL57924.1"/>
    </source>
</evidence>
<organism evidence="1">
    <name type="scientific">uncultured Acetothermia bacterium</name>
    <dbReference type="NCBI Taxonomy" id="236499"/>
    <lineage>
        <taxon>Bacteria</taxon>
        <taxon>Candidatus Bipolaricaulota</taxon>
        <taxon>environmental samples</taxon>
    </lineage>
</organism>
<sequence>MALAQGVNICDYTPPRNEMFAISLSGDYRYFNDRYLDDRTNVSVGHLAVQGVSWLAEPEWGYRLEGTARLELGQAIRFDISVASSAELRRYLDENLFLFGGLTSTGVPGQPDLAVTLLGGAGWGRFRDVTPMAKALKVSEALQQEKIIAQPLSQDQLNQIAQIIGRRAELGLAAVLEEIEKALGTTLGVRGVLVLQSVLSDESRRFCGFDVTASAGYEVLDPTGTNSAVVQIAANIARALDADSGFLANALWQADLPFTGYARLTASATYNRVLSPTAALTALYNFSGLQSPSEMTQLHAITVNFTVRVSAAFNVLVRAETSWGTGFEEPSWGLSLGFQYTLY</sequence>
<gene>
    <name evidence="1" type="ORF">HGMM_F52F12C27</name>
</gene>
<reference evidence="1" key="1">
    <citation type="journal article" date="2005" name="Environ. Microbiol.">
        <title>Genetic and functional properties of uncultivated thermophilic crenarchaeotes from a subsurface gold mine as revealed by analysis of genome fragments.</title>
        <authorList>
            <person name="Nunoura T."/>
            <person name="Hirayama H."/>
            <person name="Takami H."/>
            <person name="Oida H."/>
            <person name="Nishi S."/>
            <person name="Shimamura S."/>
            <person name="Suzuki Y."/>
            <person name="Inagaki F."/>
            <person name="Takai K."/>
            <person name="Nealson K.H."/>
            <person name="Horikoshi K."/>
        </authorList>
    </citation>
    <scope>NUCLEOTIDE SEQUENCE</scope>
</reference>
<dbReference type="EMBL" id="AP011788">
    <property type="protein sequence ID" value="BAL57924.1"/>
    <property type="molecule type" value="Genomic_DNA"/>
</dbReference>